<name>A0A5C5RX03_9ACTN</name>
<evidence type="ECO:0000313" key="1">
    <source>
        <dbReference type="EMBL" id="TWS27272.1"/>
    </source>
</evidence>
<reference evidence="1 2" key="1">
    <citation type="submission" date="2019-06" db="EMBL/GenBank/DDBJ databases">
        <title>Tsukamurella conjunctivitidis sp. nov., Tsukamurella assacharolytica sp. nov. and Tsukamurella sputae sp. nov. isolated from patients with conjunctivitis, bacteraemia (lymphoma) and respiratory infection (sputum) in Hong Kong.</title>
        <authorList>
            <person name="Teng J.L.L."/>
            <person name="Lee H.H."/>
            <person name="Fong J.Y.H."/>
            <person name="Fok K.M.N."/>
            <person name="Lau S.K.P."/>
            <person name="Woo P.C.Y."/>
        </authorList>
    </citation>
    <scope>NUCLEOTIDE SEQUENCE [LARGE SCALE GENOMIC DNA]</scope>
    <source>
        <strain evidence="1 2">HKU72</strain>
    </source>
</reference>
<dbReference type="OrthoDB" id="9898901at2"/>
<dbReference type="EMBL" id="VIGX01000015">
    <property type="protein sequence ID" value="TWS27272.1"/>
    <property type="molecule type" value="Genomic_DNA"/>
</dbReference>
<dbReference type="RefSeq" id="WP_146488586.1">
    <property type="nucleotide sequence ID" value="NZ_VIGX01000015.1"/>
</dbReference>
<dbReference type="Proteomes" id="UP000319375">
    <property type="component" value="Unassembled WGS sequence"/>
</dbReference>
<comment type="caution">
    <text evidence="1">The sequence shown here is derived from an EMBL/GenBank/DDBJ whole genome shotgun (WGS) entry which is preliminary data.</text>
</comment>
<accession>A0A5C5RX03</accession>
<evidence type="ECO:0000313" key="2">
    <source>
        <dbReference type="Proteomes" id="UP000319375"/>
    </source>
</evidence>
<organism evidence="1 2">
    <name type="scientific">Tsukamurella conjunctivitidis</name>
    <dbReference type="NCBI Taxonomy" id="2592068"/>
    <lineage>
        <taxon>Bacteria</taxon>
        <taxon>Bacillati</taxon>
        <taxon>Actinomycetota</taxon>
        <taxon>Actinomycetes</taxon>
        <taxon>Mycobacteriales</taxon>
        <taxon>Tsukamurellaceae</taxon>
        <taxon>Tsukamurella</taxon>
    </lineage>
</organism>
<sequence length="65" mass="7205">MTLLGVPGDPDAYELVATVDELPASHPSMYAIHQIADRMCVYRDNTWWCSPTAVVTEVLPLVEES</sequence>
<dbReference type="AlphaFoldDB" id="A0A5C5RX03"/>
<keyword evidence="2" id="KW-1185">Reference proteome</keyword>
<gene>
    <name evidence="1" type="ORF">FK530_19185</name>
</gene>
<protein>
    <submittedName>
        <fullName evidence="1">Uncharacterized protein</fullName>
    </submittedName>
</protein>
<proteinExistence type="predicted"/>